<dbReference type="SUPFAM" id="SSF57701">
    <property type="entry name" value="Zn2/Cys6 DNA-binding domain"/>
    <property type="match status" value="1"/>
</dbReference>
<dbReference type="CDD" id="cd00067">
    <property type="entry name" value="GAL4"/>
    <property type="match status" value="1"/>
</dbReference>
<dbReference type="GO" id="GO:0008270">
    <property type="term" value="F:zinc ion binding"/>
    <property type="evidence" value="ECO:0007669"/>
    <property type="project" value="InterPro"/>
</dbReference>
<dbReference type="InterPro" id="IPR036864">
    <property type="entry name" value="Zn2-C6_fun-type_DNA-bd_sf"/>
</dbReference>
<evidence type="ECO:0000313" key="9">
    <source>
        <dbReference type="Proteomes" id="UP000027920"/>
    </source>
</evidence>
<dbReference type="RefSeq" id="XP_013266395.1">
    <property type="nucleotide sequence ID" value="XM_013410941.1"/>
</dbReference>
<feature type="domain" description="Zn(2)-C6 fungal-type" evidence="7">
    <location>
        <begin position="3"/>
        <end position="31"/>
    </location>
</feature>
<dbReference type="InterPro" id="IPR001138">
    <property type="entry name" value="Zn2Cys6_DnaBD"/>
</dbReference>
<comment type="caution">
    <text evidence="8">The sequence shown here is derived from an EMBL/GenBank/DDBJ whole genome shotgun (WGS) entry which is preliminary data.</text>
</comment>
<protein>
    <recommendedName>
        <fullName evidence="7">Zn(2)-C6 fungal-type domain-containing protein</fullName>
    </recommendedName>
</protein>
<reference evidence="8 9" key="1">
    <citation type="submission" date="2013-03" db="EMBL/GenBank/DDBJ databases">
        <title>The Genome Sequence of Exophiala aquamarina CBS 119918.</title>
        <authorList>
            <consortium name="The Broad Institute Genomics Platform"/>
            <person name="Cuomo C."/>
            <person name="de Hoog S."/>
            <person name="Gorbushina A."/>
            <person name="Walker B."/>
            <person name="Young S.K."/>
            <person name="Zeng Q."/>
            <person name="Gargeya S."/>
            <person name="Fitzgerald M."/>
            <person name="Haas B."/>
            <person name="Abouelleil A."/>
            <person name="Allen A.W."/>
            <person name="Alvarado L."/>
            <person name="Arachchi H.M."/>
            <person name="Berlin A.M."/>
            <person name="Chapman S.B."/>
            <person name="Gainer-Dewar J."/>
            <person name="Goldberg J."/>
            <person name="Griggs A."/>
            <person name="Gujja S."/>
            <person name="Hansen M."/>
            <person name="Howarth C."/>
            <person name="Imamovic A."/>
            <person name="Ireland A."/>
            <person name="Larimer J."/>
            <person name="McCowan C."/>
            <person name="Murphy C."/>
            <person name="Pearson M."/>
            <person name="Poon T.W."/>
            <person name="Priest M."/>
            <person name="Roberts A."/>
            <person name="Saif S."/>
            <person name="Shea T."/>
            <person name="Sisk P."/>
            <person name="Sykes S."/>
            <person name="Wortman J."/>
            <person name="Nusbaum C."/>
            <person name="Birren B."/>
        </authorList>
    </citation>
    <scope>NUCLEOTIDE SEQUENCE [LARGE SCALE GENOMIC DNA]</scope>
    <source>
        <strain evidence="8 9">CBS 119918</strain>
    </source>
</reference>
<keyword evidence="3" id="KW-0805">Transcription regulation</keyword>
<evidence type="ECO:0000256" key="1">
    <source>
        <dbReference type="ARBA" id="ARBA00022723"/>
    </source>
</evidence>
<dbReference type="GeneID" id="25276729"/>
<dbReference type="PANTHER" id="PTHR36206:SF12">
    <property type="entry name" value="ASPERCRYPTIN BIOSYNTHESIS CLUSTER-SPECIFIC TRANSCRIPTION REGULATOR ATNN-RELATED"/>
    <property type="match status" value="1"/>
</dbReference>
<evidence type="ECO:0000256" key="2">
    <source>
        <dbReference type="ARBA" id="ARBA00022833"/>
    </source>
</evidence>
<dbReference type="InterPro" id="IPR052360">
    <property type="entry name" value="Transcr_Regulatory_Proteins"/>
</dbReference>
<dbReference type="Gene3D" id="4.10.240.10">
    <property type="entry name" value="Zn(2)-C6 fungal-type DNA-binding domain"/>
    <property type="match status" value="1"/>
</dbReference>
<dbReference type="VEuPathDB" id="FungiDB:A1O9_01783"/>
<evidence type="ECO:0000256" key="5">
    <source>
        <dbReference type="ARBA" id="ARBA00023163"/>
    </source>
</evidence>
<dbReference type="HOGENOM" id="CLU_011409_2_2_1"/>
<organism evidence="8 9">
    <name type="scientific">Exophiala aquamarina CBS 119918</name>
    <dbReference type="NCBI Taxonomy" id="1182545"/>
    <lineage>
        <taxon>Eukaryota</taxon>
        <taxon>Fungi</taxon>
        <taxon>Dikarya</taxon>
        <taxon>Ascomycota</taxon>
        <taxon>Pezizomycotina</taxon>
        <taxon>Eurotiomycetes</taxon>
        <taxon>Chaetothyriomycetidae</taxon>
        <taxon>Chaetothyriales</taxon>
        <taxon>Herpotrichiellaceae</taxon>
        <taxon>Exophiala</taxon>
    </lineage>
</organism>
<dbReference type="GO" id="GO:0000981">
    <property type="term" value="F:DNA-binding transcription factor activity, RNA polymerase II-specific"/>
    <property type="evidence" value="ECO:0007669"/>
    <property type="project" value="InterPro"/>
</dbReference>
<proteinExistence type="predicted"/>
<keyword evidence="9" id="KW-1185">Reference proteome</keyword>
<dbReference type="Pfam" id="PF00172">
    <property type="entry name" value="Zn_clus"/>
    <property type="match status" value="1"/>
</dbReference>
<dbReference type="EMBL" id="AMGV01000001">
    <property type="protein sequence ID" value="KEF63805.1"/>
    <property type="molecule type" value="Genomic_DNA"/>
</dbReference>
<evidence type="ECO:0000256" key="4">
    <source>
        <dbReference type="ARBA" id="ARBA00023125"/>
    </source>
</evidence>
<sequence>MSRKRRIKCDEGKPACVQCTSSLRRCEGYQPLQAWLFKPRAPSPKRATTSTALTVAGNRVSPLVHSVSSLASVGDHKDKRSFQFWVEQAAPVFSCYFGHSFWTQMLPKLGLDASRPAVQHMLLATSSLVESTTLDGVALDENLVFQSHYMKAIQETAASPQTETVLMACLLFACCEFVQGSILAGLHHIHAGLNIIHEWATSNNETKESTLIIDTITPIFLAYIDKAPTYGMGDVTTCTAQCAQLVRPNLELPVIGHIGSLRYAQCALDGIGHHVARLADWRRSALVASPPHKVKELLADWWNQFQQFEAKMPETHRQRYSLSLQLLSISHTLLSIMAKASGSPGESVYRDFDKEFAWIVTKFDRLARTWAKDPSSKFISGRDHLERHAGYIAPLFFTAVKCRNPQIRTAALRHLLNLRVAENNWTSCTAYRMARKIMEIEHSRAISKPRICPGTQPMHEEHLIRPVEASISNKKQTEAALEYASHPYSASNATCEEHPTILLRATIDLKSCPTASKAYWPLSRVLRIGGYQSGAIKPLPTGCECGKASQQKGLLLLKSKPL</sequence>
<dbReference type="GO" id="GO:0003677">
    <property type="term" value="F:DNA binding"/>
    <property type="evidence" value="ECO:0007669"/>
    <property type="project" value="UniProtKB-KW"/>
</dbReference>
<evidence type="ECO:0000256" key="3">
    <source>
        <dbReference type="ARBA" id="ARBA00023015"/>
    </source>
</evidence>
<gene>
    <name evidence="8" type="ORF">A1O9_01783</name>
</gene>
<name>A0A072Q7C4_9EURO</name>
<evidence type="ECO:0000313" key="8">
    <source>
        <dbReference type="EMBL" id="KEF63805.1"/>
    </source>
</evidence>
<dbReference type="OrthoDB" id="2593732at2759"/>
<dbReference type="PANTHER" id="PTHR36206">
    <property type="entry name" value="ASPERCRYPTIN BIOSYNTHESIS CLUSTER-SPECIFIC TRANSCRIPTION REGULATOR ATNN-RELATED"/>
    <property type="match status" value="1"/>
</dbReference>
<keyword evidence="2" id="KW-0862">Zinc</keyword>
<evidence type="ECO:0000256" key="6">
    <source>
        <dbReference type="ARBA" id="ARBA00023242"/>
    </source>
</evidence>
<keyword evidence="1" id="KW-0479">Metal-binding</keyword>
<evidence type="ECO:0000259" key="7">
    <source>
        <dbReference type="Pfam" id="PF00172"/>
    </source>
</evidence>
<accession>A0A072Q7C4</accession>
<dbReference type="Proteomes" id="UP000027920">
    <property type="component" value="Unassembled WGS sequence"/>
</dbReference>
<keyword evidence="5" id="KW-0804">Transcription</keyword>
<keyword evidence="4" id="KW-0238">DNA-binding</keyword>
<keyword evidence="6" id="KW-0539">Nucleus</keyword>
<dbReference type="AlphaFoldDB" id="A0A072Q7C4"/>